<dbReference type="EMBL" id="JACEIK010006015">
    <property type="protein sequence ID" value="MCE2054914.1"/>
    <property type="molecule type" value="Genomic_DNA"/>
</dbReference>
<dbReference type="Proteomes" id="UP000823775">
    <property type="component" value="Unassembled WGS sequence"/>
</dbReference>
<protein>
    <submittedName>
        <fullName evidence="2">Uncharacterized protein</fullName>
    </submittedName>
</protein>
<evidence type="ECO:0000256" key="1">
    <source>
        <dbReference type="SAM" id="MobiDB-lite"/>
    </source>
</evidence>
<sequence>MRTTCLAKLIPRTVRSHFRKASGKPIFVPEDEHDSPRTISPLVQKPFTRSKKEKAETTLLSSTREKRSRSSVASNAASPLHPIDSRHRHESPPTEALGHMI</sequence>
<proteinExistence type="predicted"/>
<reference evidence="2 3" key="1">
    <citation type="journal article" date="2021" name="BMC Genomics">
        <title>Datura genome reveals duplications of psychoactive alkaloid biosynthetic genes and high mutation rate following tissue culture.</title>
        <authorList>
            <person name="Rajewski A."/>
            <person name="Carter-House D."/>
            <person name="Stajich J."/>
            <person name="Litt A."/>
        </authorList>
    </citation>
    <scope>NUCLEOTIDE SEQUENCE [LARGE SCALE GENOMIC DNA]</scope>
    <source>
        <strain evidence="2">AR-01</strain>
    </source>
</reference>
<evidence type="ECO:0000313" key="2">
    <source>
        <dbReference type="EMBL" id="MCE2054914.1"/>
    </source>
</evidence>
<comment type="caution">
    <text evidence="2">The sequence shown here is derived from an EMBL/GenBank/DDBJ whole genome shotgun (WGS) entry which is preliminary data.</text>
</comment>
<feature type="region of interest" description="Disordered" evidence="1">
    <location>
        <begin position="25"/>
        <end position="101"/>
    </location>
</feature>
<organism evidence="2 3">
    <name type="scientific">Datura stramonium</name>
    <name type="common">Jimsonweed</name>
    <name type="synonym">Common thornapple</name>
    <dbReference type="NCBI Taxonomy" id="4076"/>
    <lineage>
        <taxon>Eukaryota</taxon>
        <taxon>Viridiplantae</taxon>
        <taxon>Streptophyta</taxon>
        <taxon>Embryophyta</taxon>
        <taxon>Tracheophyta</taxon>
        <taxon>Spermatophyta</taxon>
        <taxon>Magnoliopsida</taxon>
        <taxon>eudicotyledons</taxon>
        <taxon>Gunneridae</taxon>
        <taxon>Pentapetalae</taxon>
        <taxon>asterids</taxon>
        <taxon>lamiids</taxon>
        <taxon>Solanales</taxon>
        <taxon>Solanaceae</taxon>
        <taxon>Solanoideae</taxon>
        <taxon>Datureae</taxon>
        <taxon>Datura</taxon>
    </lineage>
</organism>
<feature type="compositionally biased region" description="Basic and acidic residues" evidence="1">
    <location>
        <begin position="83"/>
        <end position="92"/>
    </location>
</feature>
<accession>A0ABS8VXH0</accession>
<gene>
    <name evidence="2" type="ORF">HAX54_041633</name>
</gene>
<name>A0ABS8VXH0_DATST</name>
<evidence type="ECO:0000313" key="3">
    <source>
        <dbReference type="Proteomes" id="UP000823775"/>
    </source>
</evidence>
<keyword evidence="3" id="KW-1185">Reference proteome</keyword>